<evidence type="ECO:0000256" key="2">
    <source>
        <dbReference type="ARBA" id="ARBA00006993"/>
    </source>
</evidence>
<comment type="similarity">
    <text evidence="2">Belongs to the SCAR/WAVE family.</text>
</comment>
<dbReference type="AlphaFoldDB" id="A0A4W6DDK1"/>
<dbReference type="GeneTree" id="ENSGT00950000182962"/>
<dbReference type="GO" id="GO:0031209">
    <property type="term" value="C:SCAR complex"/>
    <property type="evidence" value="ECO:0007669"/>
    <property type="project" value="TreeGrafter"/>
</dbReference>
<dbReference type="PANTHER" id="PTHR12902:SF8">
    <property type="entry name" value="ACTIN-BINDING PROTEIN WASF1"/>
    <property type="match status" value="1"/>
</dbReference>
<evidence type="ECO:0000256" key="4">
    <source>
        <dbReference type="ARBA" id="ARBA00022553"/>
    </source>
</evidence>
<sequence>MPLVKRTIEPRHLCHTVLPRNIKNELECVTNISLANVIRQLSSLSKYAEDLFGELFNEAHSFSFRVNSLQERVDRLSISVTQLDPKEEECECCNYTHTHTHTHLFTLSHKLFPPLTPYPLQFHPCVGCNLW</sequence>
<reference evidence="8" key="1">
    <citation type="submission" date="2015-09" db="EMBL/GenBank/DDBJ databases">
        <authorList>
            <person name="Sai Rama Sridatta P."/>
        </authorList>
    </citation>
    <scope>NUCLEOTIDE SEQUENCE [LARGE SCALE GENOMIC DNA]</scope>
</reference>
<evidence type="ECO:0000256" key="3">
    <source>
        <dbReference type="ARBA" id="ARBA00022490"/>
    </source>
</evidence>
<dbReference type="InParanoid" id="A0A4W6DDK1"/>
<dbReference type="Proteomes" id="UP000314980">
    <property type="component" value="Unassembled WGS sequence"/>
</dbReference>
<dbReference type="FunFam" id="1.20.5.340:FF:000012">
    <property type="entry name" value="Wiskott-Aldrich syndrome protein family member 1"/>
    <property type="match status" value="1"/>
</dbReference>
<dbReference type="GO" id="GO:0071933">
    <property type="term" value="F:Arp2/3 complex binding"/>
    <property type="evidence" value="ECO:0007669"/>
    <property type="project" value="TreeGrafter"/>
</dbReference>
<name>A0A4W6DDK1_LATCA</name>
<evidence type="ECO:0008006" key="9">
    <source>
        <dbReference type="Google" id="ProtNLM"/>
    </source>
</evidence>
<accession>A0A4W6DDK1</accession>
<evidence type="ECO:0000256" key="6">
    <source>
        <dbReference type="ARBA" id="ARBA00023212"/>
    </source>
</evidence>
<keyword evidence="5" id="KW-0009">Actin-binding</keyword>
<reference evidence="7" key="3">
    <citation type="submission" date="2025-09" db="UniProtKB">
        <authorList>
            <consortium name="Ensembl"/>
        </authorList>
    </citation>
    <scope>IDENTIFICATION</scope>
</reference>
<dbReference type="GO" id="GO:0003779">
    <property type="term" value="F:actin binding"/>
    <property type="evidence" value="ECO:0007669"/>
    <property type="project" value="UniProtKB-KW"/>
</dbReference>
<evidence type="ECO:0000256" key="1">
    <source>
        <dbReference type="ARBA" id="ARBA00004245"/>
    </source>
</evidence>
<proteinExistence type="inferred from homology"/>
<keyword evidence="3" id="KW-0963">Cytoplasm</keyword>
<keyword evidence="6" id="KW-0206">Cytoskeleton</keyword>
<keyword evidence="8" id="KW-1185">Reference proteome</keyword>
<evidence type="ECO:0000313" key="8">
    <source>
        <dbReference type="Proteomes" id="UP000314980"/>
    </source>
</evidence>
<dbReference type="GO" id="GO:0034237">
    <property type="term" value="F:protein kinase A regulatory subunit binding"/>
    <property type="evidence" value="ECO:0007669"/>
    <property type="project" value="TreeGrafter"/>
</dbReference>
<dbReference type="GO" id="GO:0005856">
    <property type="term" value="C:cytoskeleton"/>
    <property type="evidence" value="ECO:0007669"/>
    <property type="project" value="UniProtKB-SubCell"/>
</dbReference>
<organism evidence="7 8">
    <name type="scientific">Lates calcarifer</name>
    <name type="common">Barramundi</name>
    <name type="synonym">Holocentrus calcarifer</name>
    <dbReference type="NCBI Taxonomy" id="8187"/>
    <lineage>
        <taxon>Eukaryota</taxon>
        <taxon>Metazoa</taxon>
        <taxon>Chordata</taxon>
        <taxon>Craniata</taxon>
        <taxon>Vertebrata</taxon>
        <taxon>Euteleostomi</taxon>
        <taxon>Actinopterygii</taxon>
        <taxon>Neopterygii</taxon>
        <taxon>Teleostei</taxon>
        <taxon>Neoteleostei</taxon>
        <taxon>Acanthomorphata</taxon>
        <taxon>Carangaria</taxon>
        <taxon>Carangaria incertae sedis</taxon>
        <taxon>Centropomidae</taxon>
        <taxon>Lates</taxon>
    </lineage>
</organism>
<keyword evidence="4" id="KW-0597">Phosphoprotein</keyword>
<dbReference type="GO" id="GO:0030036">
    <property type="term" value="P:actin cytoskeleton organization"/>
    <property type="evidence" value="ECO:0007669"/>
    <property type="project" value="InterPro"/>
</dbReference>
<dbReference type="Gene3D" id="1.20.5.340">
    <property type="match status" value="1"/>
</dbReference>
<dbReference type="GO" id="GO:2000601">
    <property type="term" value="P:positive regulation of Arp2/3 complex-mediated actin nucleation"/>
    <property type="evidence" value="ECO:0007669"/>
    <property type="project" value="TreeGrafter"/>
</dbReference>
<evidence type="ECO:0000256" key="5">
    <source>
        <dbReference type="ARBA" id="ARBA00023203"/>
    </source>
</evidence>
<dbReference type="PANTHER" id="PTHR12902">
    <property type="entry name" value="WASP-1"/>
    <property type="match status" value="1"/>
</dbReference>
<dbReference type="GO" id="GO:0030027">
    <property type="term" value="C:lamellipodium"/>
    <property type="evidence" value="ECO:0007669"/>
    <property type="project" value="TreeGrafter"/>
</dbReference>
<protein>
    <recommendedName>
        <fullName evidence="9">Wiskott-Aldrich syndrome protein family member 1</fullName>
    </recommendedName>
</protein>
<dbReference type="InterPro" id="IPR028288">
    <property type="entry name" value="SCAR/WAVE_fam"/>
</dbReference>
<dbReference type="Ensembl" id="ENSLCAT00010023893.1">
    <property type="protein sequence ID" value="ENSLCAP00010023375.1"/>
    <property type="gene ID" value="ENSLCAG00010010982.1"/>
</dbReference>
<reference evidence="7" key="2">
    <citation type="submission" date="2025-08" db="UniProtKB">
        <authorList>
            <consortium name="Ensembl"/>
        </authorList>
    </citation>
    <scope>IDENTIFICATION</scope>
</reference>
<comment type="subcellular location">
    <subcellularLocation>
        <location evidence="1">Cytoplasm</location>
        <location evidence="1">Cytoskeleton</location>
    </subcellularLocation>
</comment>
<evidence type="ECO:0000313" key="7">
    <source>
        <dbReference type="Ensembl" id="ENSLCAP00010023375.1"/>
    </source>
</evidence>
<dbReference type="STRING" id="8187.ENSLCAP00010023375"/>